<dbReference type="GO" id="GO:0004064">
    <property type="term" value="F:arylesterase activity"/>
    <property type="evidence" value="ECO:0007669"/>
    <property type="project" value="InterPro"/>
</dbReference>
<protein>
    <recommendedName>
        <fullName evidence="11">Serum paraoxonase/arylesterase family protein</fullName>
    </recommendedName>
</protein>
<feature type="binding site" evidence="6">
    <location>
        <position position="313"/>
    </location>
    <ligand>
        <name>Ca(2+)</name>
        <dbReference type="ChEBI" id="CHEBI:29108"/>
        <label>1</label>
        <note>catalytic</note>
    </ligand>
</feature>
<dbReference type="InterPro" id="IPR011042">
    <property type="entry name" value="6-blade_b-propeller_TolB-like"/>
</dbReference>
<keyword evidence="8" id="KW-0732">Signal</keyword>
<dbReference type="InterPro" id="IPR051288">
    <property type="entry name" value="Serum_paraoxonase/arylesterase"/>
</dbReference>
<evidence type="ECO:0000256" key="4">
    <source>
        <dbReference type="ARBA" id="ARBA00023180"/>
    </source>
</evidence>
<dbReference type="EMBL" id="LKEA01000006">
    <property type="protein sequence ID" value="ROW08413.1"/>
    <property type="molecule type" value="Genomic_DNA"/>
</dbReference>
<keyword evidence="3" id="KW-1015">Disulfide bond</keyword>
<evidence type="ECO:0000256" key="7">
    <source>
        <dbReference type="PIRSR" id="PIRSR602640-4"/>
    </source>
</evidence>
<feature type="chain" id="PRO_5019403713" description="Serum paraoxonase/arylesterase family protein" evidence="8">
    <location>
        <begin position="17"/>
        <end position="426"/>
    </location>
</feature>
<feature type="binding site" evidence="6">
    <location>
        <position position="58"/>
    </location>
    <ligand>
        <name>Ca(2+)</name>
        <dbReference type="ChEBI" id="CHEBI:29108"/>
        <label>1</label>
        <note>catalytic</note>
    </ligand>
</feature>
<dbReference type="PANTHER" id="PTHR11799">
    <property type="entry name" value="PARAOXONASE"/>
    <property type="match status" value="1"/>
</dbReference>
<dbReference type="Gene3D" id="2.120.10.30">
    <property type="entry name" value="TolB, C-terminal domain"/>
    <property type="match status" value="1"/>
</dbReference>
<feature type="binding site" evidence="6">
    <location>
        <position position="129"/>
    </location>
    <ligand>
        <name>Ca(2+)</name>
        <dbReference type="ChEBI" id="CHEBI:29108"/>
        <label>1</label>
        <note>catalytic</note>
    </ligand>
</feature>
<keyword evidence="6" id="KW-0106">Calcium</keyword>
<proteinExistence type="inferred from homology"/>
<evidence type="ECO:0000256" key="1">
    <source>
        <dbReference type="ARBA" id="ARBA00008595"/>
    </source>
</evidence>
<dbReference type="InterPro" id="IPR002640">
    <property type="entry name" value="Arylesterase"/>
</dbReference>
<evidence type="ECO:0000256" key="5">
    <source>
        <dbReference type="PIRSR" id="PIRSR602640-1"/>
    </source>
</evidence>
<evidence type="ECO:0000313" key="10">
    <source>
        <dbReference type="Proteomes" id="UP000283895"/>
    </source>
</evidence>
<evidence type="ECO:0000256" key="8">
    <source>
        <dbReference type="SAM" id="SignalP"/>
    </source>
</evidence>
<feature type="binding site" evidence="6">
    <location>
        <position position="267"/>
    </location>
    <ligand>
        <name>Ca(2+)</name>
        <dbReference type="ChEBI" id="CHEBI:29108"/>
        <label>1</label>
        <note>catalytic</note>
    </ligand>
</feature>
<name>A0A423WY05_9PEZI</name>
<dbReference type="SUPFAM" id="SSF63829">
    <property type="entry name" value="Calcium-dependent phosphotriesterase"/>
    <property type="match status" value="1"/>
</dbReference>
<feature type="binding site" evidence="6">
    <location>
        <position position="206"/>
    </location>
    <ligand>
        <name>Ca(2+)</name>
        <dbReference type="ChEBI" id="CHEBI:29108"/>
        <label>1</label>
        <note>catalytic</note>
    </ligand>
</feature>
<comment type="similarity">
    <text evidence="1">Belongs to the paraoxonase family.</text>
</comment>
<evidence type="ECO:0000313" key="9">
    <source>
        <dbReference type="EMBL" id="ROW08413.1"/>
    </source>
</evidence>
<feature type="glycosylation site" description="N-linked (GlcNAc...) asparagine" evidence="7">
    <location>
        <position position="314"/>
    </location>
</feature>
<keyword evidence="6" id="KW-0479">Metal-binding</keyword>
<comment type="PTM">
    <text evidence="7">Glycosylated.</text>
</comment>
<feature type="binding site" evidence="6">
    <location>
        <position position="205"/>
    </location>
    <ligand>
        <name>Ca(2+)</name>
        <dbReference type="ChEBI" id="CHEBI:29108"/>
        <label>1</label>
        <note>catalytic</note>
    </ligand>
</feature>
<dbReference type="AlphaFoldDB" id="A0A423WY05"/>
<dbReference type="GO" id="GO:0046872">
    <property type="term" value="F:metal ion binding"/>
    <property type="evidence" value="ECO:0007669"/>
    <property type="project" value="UniProtKB-KW"/>
</dbReference>
<gene>
    <name evidence="9" type="ORF">VMCG_03101</name>
</gene>
<dbReference type="Pfam" id="PF01731">
    <property type="entry name" value="Arylesterase"/>
    <property type="match status" value="1"/>
</dbReference>
<keyword evidence="4 7" id="KW-0325">Glycoprotein</keyword>
<accession>A0A423WY05</accession>
<keyword evidence="10" id="KW-1185">Reference proteome</keyword>
<reference evidence="9 10" key="1">
    <citation type="submission" date="2015-09" db="EMBL/GenBank/DDBJ databases">
        <title>Host preference determinants of Valsa canker pathogens revealed by comparative genomics.</title>
        <authorList>
            <person name="Yin Z."/>
            <person name="Huang L."/>
        </authorList>
    </citation>
    <scope>NUCLEOTIDE SEQUENCE [LARGE SCALE GENOMIC DNA]</scope>
    <source>
        <strain evidence="9 10">03-1</strain>
    </source>
</reference>
<feature type="signal peptide" evidence="8">
    <location>
        <begin position="1"/>
        <end position="16"/>
    </location>
</feature>
<organism evidence="9 10">
    <name type="scientific">Cytospora schulzeri</name>
    <dbReference type="NCBI Taxonomy" id="448051"/>
    <lineage>
        <taxon>Eukaryota</taxon>
        <taxon>Fungi</taxon>
        <taxon>Dikarya</taxon>
        <taxon>Ascomycota</taxon>
        <taxon>Pezizomycotina</taxon>
        <taxon>Sordariomycetes</taxon>
        <taxon>Sordariomycetidae</taxon>
        <taxon>Diaporthales</taxon>
        <taxon>Cytosporaceae</taxon>
        <taxon>Cytospora</taxon>
    </lineage>
</organism>
<feature type="active site" description="Proton acceptor" evidence="5">
    <location>
        <position position="127"/>
    </location>
</feature>
<evidence type="ECO:0000256" key="3">
    <source>
        <dbReference type="ARBA" id="ARBA00023157"/>
    </source>
</evidence>
<evidence type="ECO:0008006" key="11">
    <source>
        <dbReference type="Google" id="ProtNLM"/>
    </source>
</evidence>
<feature type="binding site" evidence="6">
    <location>
        <position position="314"/>
    </location>
    <ligand>
        <name>Ca(2+)</name>
        <dbReference type="ChEBI" id="CHEBI:29108"/>
        <label>1</label>
        <note>catalytic</note>
    </ligand>
</feature>
<evidence type="ECO:0000256" key="6">
    <source>
        <dbReference type="PIRSR" id="PIRSR602640-2"/>
    </source>
</evidence>
<comment type="caution">
    <text evidence="9">The sequence shown here is derived from an EMBL/GenBank/DDBJ whole genome shotgun (WGS) entry which is preliminary data.</text>
</comment>
<evidence type="ECO:0000256" key="2">
    <source>
        <dbReference type="ARBA" id="ARBA00022801"/>
    </source>
</evidence>
<dbReference type="OrthoDB" id="5307922at2759"/>
<keyword evidence="2" id="KW-0378">Hydrolase</keyword>
<sequence>MASAGILVAGLAGLAAYMVGPATHGALTKLGVFRELKSTPLAYPEDLVTIKDTIHCEDIHYYTPAHTLFSACEDVSATRYAWFPPLTFFDDPNVAWNSKGSIHTIDPETKESKRLKFENFDGPFITHGIDVITDPERPEGEAVYIFAINHVPNEAVYPRSGGTPGIDPGTAPKAASRIELFHHVIGSGSVRYIRTIAHPSIKTPNDIYAVSPTEIYVTNDHYYYEGHLRTVEDLWPGTTWSNVVHATVSEDGSVQVSVALDKLHNPNGMGHGRSDDEVLVTSTLAGKMWIGKLRPEDKTIAVEHNVEVVSTIDNPSYFSDPYADIGGDASGFIMPGLTQGINLSKNRGDPLGKEGVMVWYVTPSKNTTGTWDMRLLWEDDGSNIRNAAAAVLVGIDPKKEDGKKRAWLFVTGFSSENAVAVKVDLS</sequence>
<comment type="cofactor">
    <cofactor evidence="6">
        <name>Ca(2+)</name>
        <dbReference type="ChEBI" id="CHEBI:29108"/>
    </cofactor>
    <text evidence="6">Binds 2 calcium ions per subunit.</text>
</comment>
<dbReference type="Proteomes" id="UP000283895">
    <property type="component" value="Unassembled WGS sequence"/>
</dbReference>
<dbReference type="PANTHER" id="PTHR11799:SF12">
    <property type="entry name" value="PARAOXONASE-RELATED"/>
    <property type="match status" value="1"/>
</dbReference>